<dbReference type="CDD" id="cd00641">
    <property type="entry name" value="GTP_cyclohydro2"/>
    <property type="match status" value="1"/>
</dbReference>
<dbReference type="UniPathway" id="UPA00275">
    <property type="reaction ID" value="UER00399"/>
</dbReference>
<evidence type="ECO:0000256" key="18">
    <source>
        <dbReference type="ARBA" id="ARBA00043932"/>
    </source>
</evidence>
<dbReference type="InterPro" id="IPR032677">
    <property type="entry name" value="GTP_cyclohydro_II"/>
</dbReference>
<comment type="similarity">
    <text evidence="20">Belongs to the GTP cyclohydrolase II family.</text>
</comment>
<dbReference type="InterPro" id="IPR036144">
    <property type="entry name" value="RibA-like_sf"/>
</dbReference>
<keyword evidence="13 21" id="KW-0460">Magnesium</keyword>
<name>A0A060QH85_9PROT</name>
<dbReference type="InterPro" id="IPR000422">
    <property type="entry name" value="DHBP_synthase_RibB"/>
</dbReference>
<keyword evidence="17" id="KW-0511">Multifunctional enzyme</keyword>
<feature type="binding site" evidence="20">
    <location>
        <position position="375"/>
    </location>
    <ligand>
        <name>GTP</name>
        <dbReference type="ChEBI" id="CHEBI:37565"/>
    </ligand>
</feature>
<keyword evidence="9 21" id="KW-0479">Metal-binding</keyword>
<dbReference type="PIRSF" id="PIRSF001259">
    <property type="entry name" value="RibA"/>
    <property type="match status" value="1"/>
</dbReference>
<dbReference type="SUPFAM" id="SSF142695">
    <property type="entry name" value="RibA-like"/>
    <property type="match status" value="1"/>
</dbReference>
<evidence type="ECO:0000256" key="15">
    <source>
        <dbReference type="ARBA" id="ARBA00023211"/>
    </source>
</evidence>
<dbReference type="GO" id="GO:0008270">
    <property type="term" value="F:zinc ion binding"/>
    <property type="evidence" value="ECO:0007669"/>
    <property type="project" value="UniProtKB-UniRule"/>
</dbReference>
<keyword evidence="16 21" id="KW-0456">Lyase</keyword>
<evidence type="ECO:0000256" key="17">
    <source>
        <dbReference type="ARBA" id="ARBA00023268"/>
    </source>
</evidence>
<feature type="binding site" evidence="20">
    <location>
        <position position="370"/>
    </location>
    <ligand>
        <name>GTP</name>
        <dbReference type="ChEBI" id="CHEBI:37565"/>
    </ligand>
</feature>
<dbReference type="GO" id="GO:0030145">
    <property type="term" value="F:manganese ion binding"/>
    <property type="evidence" value="ECO:0007669"/>
    <property type="project" value="UniProtKB-UniRule"/>
</dbReference>
<evidence type="ECO:0000256" key="21">
    <source>
        <dbReference type="HAMAP-Rule" id="MF_00180"/>
    </source>
</evidence>
<evidence type="ECO:0000259" key="22">
    <source>
        <dbReference type="Pfam" id="PF00925"/>
    </source>
</evidence>
<evidence type="ECO:0000256" key="7">
    <source>
        <dbReference type="ARBA" id="ARBA00008976"/>
    </source>
</evidence>
<evidence type="ECO:0000256" key="2">
    <source>
        <dbReference type="ARBA" id="ARBA00001936"/>
    </source>
</evidence>
<feature type="domain" description="GTP cyclohydrolase II" evidence="22">
    <location>
        <begin position="224"/>
        <end position="389"/>
    </location>
</feature>
<keyword evidence="15 21" id="KW-0464">Manganese</keyword>
<comment type="function">
    <text evidence="18 20">Catalyzes the conversion of GTP to 2,5-diamino-6-ribosylamino-4(3H)-pyrimidinone 5'-phosphate (DARP), formate and pyrophosphate.</text>
</comment>
<feature type="active site" description="Nucleophile" evidence="20">
    <location>
        <position position="349"/>
    </location>
</feature>
<dbReference type="NCBIfam" id="TIGR00506">
    <property type="entry name" value="ribB"/>
    <property type="match status" value="1"/>
</dbReference>
<dbReference type="Pfam" id="PF00925">
    <property type="entry name" value="GTP_cyclohydro2"/>
    <property type="match status" value="1"/>
</dbReference>
<feature type="binding site" evidence="21">
    <location>
        <position position="31"/>
    </location>
    <ligand>
        <name>Mg(2+)</name>
        <dbReference type="ChEBI" id="CHEBI:18420"/>
        <label>1</label>
    </ligand>
</feature>
<dbReference type="GO" id="GO:0005525">
    <property type="term" value="F:GTP binding"/>
    <property type="evidence" value="ECO:0007669"/>
    <property type="project" value="UniProtKB-KW"/>
</dbReference>
<dbReference type="GO" id="GO:0000287">
    <property type="term" value="F:magnesium ion binding"/>
    <property type="evidence" value="ECO:0007669"/>
    <property type="project" value="UniProtKB-UniRule"/>
</dbReference>
<comment type="similarity">
    <text evidence="21">Belongs to the DHBP synthase family.</text>
</comment>
<keyword evidence="12 20" id="KW-0862">Zinc</keyword>
<dbReference type="EC" id="4.1.99.12" evidence="21"/>
<dbReference type="Gene3D" id="3.90.870.10">
    <property type="entry name" value="DHBP synthase"/>
    <property type="match status" value="1"/>
</dbReference>
<dbReference type="GO" id="GO:0003935">
    <property type="term" value="F:GTP cyclohydrolase II activity"/>
    <property type="evidence" value="ECO:0007669"/>
    <property type="project" value="UniProtKB-UniRule"/>
</dbReference>
<evidence type="ECO:0000256" key="14">
    <source>
        <dbReference type="ARBA" id="ARBA00023134"/>
    </source>
</evidence>
<comment type="cofactor">
    <cofactor evidence="20">
        <name>Zn(2+)</name>
        <dbReference type="ChEBI" id="CHEBI:29105"/>
    </cofactor>
    <text evidence="20">Binds 1 zinc ion per subunit.</text>
</comment>
<dbReference type="InterPro" id="IPR000926">
    <property type="entry name" value="RibA"/>
</dbReference>
<dbReference type="HAMAP" id="MF_00179">
    <property type="entry name" value="RibA"/>
    <property type="match status" value="1"/>
</dbReference>
<dbReference type="GO" id="GO:0008686">
    <property type="term" value="F:3,4-dihydroxy-2-butanone-4-phosphate synthase activity"/>
    <property type="evidence" value="ECO:0007669"/>
    <property type="project" value="UniProtKB-UniRule"/>
</dbReference>
<evidence type="ECO:0000256" key="13">
    <source>
        <dbReference type="ARBA" id="ARBA00022842"/>
    </source>
</evidence>
<feature type="binding site" evidence="20">
    <location>
        <position position="335"/>
    </location>
    <ligand>
        <name>GTP</name>
        <dbReference type="ChEBI" id="CHEBI:37565"/>
    </ligand>
</feature>
<feature type="binding site" evidence="21">
    <location>
        <position position="31"/>
    </location>
    <ligand>
        <name>Mg(2+)</name>
        <dbReference type="ChEBI" id="CHEBI:18420"/>
        <label>2</label>
    </ligand>
</feature>
<dbReference type="eggNOG" id="COG0807">
    <property type="taxonomic scope" value="Bacteria"/>
</dbReference>
<feature type="binding site" evidence="21">
    <location>
        <position position="146"/>
    </location>
    <ligand>
        <name>Mg(2+)</name>
        <dbReference type="ChEBI" id="CHEBI:18420"/>
        <label>2</label>
    </ligand>
</feature>
<feature type="binding site" evidence="20">
    <location>
        <position position="290"/>
    </location>
    <ligand>
        <name>GTP</name>
        <dbReference type="ChEBI" id="CHEBI:37565"/>
    </ligand>
</feature>
<keyword evidence="8 21" id="KW-0686">Riboflavin biosynthesis</keyword>
<dbReference type="FunFam" id="3.90.870.10:FF:000001">
    <property type="entry name" value="Riboflavin biosynthesis protein RibBA"/>
    <property type="match status" value="1"/>
</dbReference>
<feature type="binding site" evidence="20">
    <location>
        <begin position="313"/>
        <end position="315"/>
    </location>
    <ligand>
        <name>GTP</name>
        <dbReference type="ChEBI" id="CHEBI:37565"/>
    </ligand>
</feature>
<keyword evidence="14 20" id="KW-0342">GTP-binding</keyword>
<comment type="caution">
    <text evidence="23">The sequence shown here is derived from an EMBL/GenBank/DDBJ whole genome shotgun (WGS) entry which is preliminary data.</text>
</comment>
<evidence type="ECO:0000256" key="16">
    <source>
        <dbReference type="ARBA" id="ARBA00023239"/>
    </source>
</evidence>
<dbReference type="HAMAP" id="MF_00180">
    <property type="entry name" value="RibB"/>
    <property type="match status" value="1"/>
</dbReference>
<protein>
    <recommendedName>
        <fullName evidence="20 21">Multifunctional fusion protein</fullName>
    </recommendedName>
    <domain>
        <recommendedName>
            <fullName evidence="20">GTP cyclohydrolase-2</fullName>
            <ecNumber evidence="20">3.5.4.25</ecNumber>
        </recommendedName>
        <alternativeName>
            <fullName evidence="20">GTP cyclohydrolase II</fullName>
        </alternativeName>
    </domain>
    <domain>
        <recommendedName>
            <fullName evidence="21">3,4-dihydroxy-2-butanone 4-phosphate synthase</fullName>
            <shortName evidence="21">DHBP synthase</shortName>
            <ecNumber evidence="21">4.1.99.12</ecNumber>
        </recommendedName>
    </domain>
</protein>
<dbReference type="Gene3D" id="3.40.50.10990">
    <property type="entry name" value="GTP cyclohydrolase II"/>
    <property type="match status" value="1"/>
</dbReference>
<sequence>MNTLPSPALAYAITALREGRMVMMVDDEARENEGDLVIAAQFATPDAVNFMATHARGLICLPLEPEQIERLELPMMPRRGHDPRGTAFTVSIEATTGITTGISAADRARTIQVAGHPDARPEDISTPGHIFPLRAHPEGTVARDGHTEGAVDLARLAGLFPAAVICEVMSDDGTMARLPELRTFSARHDIPVISIEEIAAWCRVHGREALGDVILPAPVPPAVERIAEAALPSVYGGHDLRIQAFRAPDGIEHVALIKGNPANGTPLVRLHSECVTGDALGSLRCDCGPQLREALERIAAAPSGVLVYLRGHEGRGIGLGNKIRAYALQDAGKDTLEANLELGLPGDARDWVTGAAILQSLGIDTLRLLTNNPSKVSGLEAAGLNVISQERLEAGSNPFNRAYLHAKRTRMGHQLSDVWPELVDSVIQK</sequence>
<evidence type="ECO:0000256" key="20">
    <source>
        <dbReference type="HAMAP-Rule" id="MF_00179"/>
    </source>
</evidence>
<comment type="catalytic activity">
    <reaction evidence="19 20">
        <text>GTP + 4 H2O = 2,5-diamino-6-hydroxy-4-(5-phosphoribosylamino)-pyrimidine + formate + 2 phosphate + 3 H(+)</text>
        <dbReference type="Rhea" id="RHEA:23704"/>
        <dbReference type="ChEBI" id="CHEBI:15377"/>
        <dbReference type="ChEBI" id="CHEBI:15378"/>
        <dbReference type="ChEBI" id="CHEBI:15740"/>
        <dbReference type="ChEBI" id="CHEBI:37565"/>
        <dbReference type="ChEBI" id="CHEBI:43474"/>
        <dbReference type="ChEBI" id="CHEBI:58614"/>
        <dbReference type="EC" id="3.5.4.25"/>
    </reaction>
</comment>
<evidence type="ECO:0000313" key="23">
    <source>
        <dbReference type="EMBL" id="CDG38601.1"/>
    </source>
</evidence>
<evidence type="ECO:0000256" key="11">
    <source>
        <dbReference type="ARBA" id="ARBA00022801"/>
    </source>
</evidence>
<evidence type="ECO:0000256" key="10">
    <source>
        <dbReference type="ARBA" id="ARBA00022741"/>
    </source>
</evidence>
<comment type="similarity">
    <text evidence="6">In the N-terminal section; belongs to the DHBP synthase family.</text>
</comment>
<dbReference type="NCBIfam" id="TIGR00505">
    <property type="entry name" value="ribA"/>
    <property type="match status" value="1"/>
</dbReference>
<keyword evidence="10 20" id="KW-0547">Nucleotide-binding</keyword>
<keyword evidence="11 20" id="KW-0378">Hydrolase</keyword>
<dbReference type="GO" id="GO:0009231">
    <property type="term" value="P:riboflavin biosynthetic process"/>
    <property type="evidence" value="ECO:0007669"/>
    <property type="project" value="UniProtKB-UniRule"/>
</dbReference>
<dbReference type="NCBIfam" id="NF001591">
    <property type="entry name" value="PRK00393.1"/>
    <property type="match status" value="1"/>
</dbReference>
<evidence type="ECO:0000256" key="4">
    <source>
        <dbReference type="ARBA" id="ARBA00004853"/>
    </source>
</evidence>
<feature type="binding site" evidence="21">
    <location>
        <begin position="143"/>
        <end position="147"/>
    </location>
    <ligand>
        <name>D-ribulose 5-phosphate</name>
        <dbReference type="ChEBI" id="CHEBI:58121"/>
    </ligand>
</feature>
<dbReference type="PANTHER" id="PTHR21327:SF18">
    <property type="entry name" value="3,4-DIHYDROXY-2-BUTANONE 4-PHOSPHATE SYNTHASE"/>
    <property type="match status" value="1"/>
</dbReference>
<proteinExistence type="inferred from homology"/>
<feature type="binding site" evidence="21">
    <location>
        <position position="35"/>
    </location>
    <ligand>
        <name>D-ribulose 5-phosphate</name>
        <dbReference type="ChEBI" id="CHEBI:58121"/>
    </ligand>
</feature>
<feature type="binding site" evidence="20">
    <location>
        <begin position="269"/>
        <end position="273"/>
    </location>
    <ligand>
        <name>GTP</name>
        <dbReference type="ChEBI" id="CHEBI:37565"/>
    </ligand>
</feature>
<evidence type="ECO:0000256" key="6">
    <source>
        <dbReference type="ARBA" id="ARBA00005520"/>
    </source>
</evidence>
<comment type="subunit">
    <text evidence="21">Homodimer.</text>
</comment>
<dbReference type="EMBL" id="CBLX010000004">
    <property type="protein sequence ID" value="CDG38601.1"/>
    <property type="molecule type" value="Genomic_DNA"/>
</dbReference>
<evidence type="ECO:0000256" key="3">
    <source>
        <dbReference type="ARBA" id="ARBA00002284"/>
    </source>
</evidence>
<dbReference type="FunFam" id="3.40.50.10990:FF:000001">
    <property type="entry name" value="Riboflavin biosynthesis protein RibBA"/>
    <property type="match status" value="1"/>
</dbReference>
<comment type="cofactor">
    <cofactor evidence="21">
        <name>Mg(2+)</name>
        <dbReference type="ChEBI" id="CHEBI:18420"/>
    </cofactor>
    <cofactor evidence="21">
        <name>Mn(2+)</name>
        <dbReference type="ChEBI" id="CHEBI:29035"/>
    </cofactor>
    <text evidence="21">Binds 2 divalent metal cations per subunit. Magnesium or manganese.</text>
</comment>
<comment type="cofactor">
    <cofactor evidence="2">
        <name>Mn(2+)</name>
        <dbReference type="ChEBI" id="CHEBI:29035"/>
    </cofactor>
</comment>
<dbReference type="GO" id="GO:0005829">
    <property type="term" value="C:cytosol"/>
    <property type="evidence" value="ECO:0007669"/>
    <property type="project" value="TreeGrafter"/>
</dbReference>
<comment type="similarity">
    <text evidence="7">In the C-terminal section; belongs to the GTP cyclohydrolase II family.</text>
</comment>
<feature type="binding site" evidence="21">
    <location>
        <begin position="30"/>
        <end position="31"/>
    </location>
    <ligand>
        <name>D-ribulose 5-phosphate</name>
        <dbReference type="ChEBI" id="CHEBI:58121"/>
    </ligand>
</feature>
<dbReference type="AlphaFoldDB" id="A0A060QH85"/>
<dbReference type="PANTHER" id="PTHR21327">
    <property type="entry name" value="GTP CYCLOHYDROLASE II-RELATED"/>
    <property type="match status" value="1"/>
</dbReference>
<dbReference type="Proteomes" id="UP000027583">
    <property type="component" value="Unassembled WGS sequence"/>
</dbReference>
<evidence type="ECO:0000256" key="12">
    <source>
        <dbReference type="ARBA" id="ARBA00022833"/>
    </source>
</evidence>
<dbReference type="RefSeq" id="WP_023977801.1">
    <property type="nucleotide sequence ID" value="NZ_CBLX010000004.1"/>
</dbReference>
<dbReference type="SUPFAM" id="SSF55821">
    <property type="entry name" value="YrdC/RibB"/>
    <property type="match status" value="1"/>
</dbReference>
<feature type="binding site" evidence="20">
    <location>
        <position position="285"/>
    </location>
    <ligand>
        <name>Zn(2+)</name>
        <dbReference type="ChEBI" id="CHEBI:29105"/>
        <note>catalytic</note>
    </ligand>
</feature>
<organism evidence="23 24">
    <name type="scientific">Asaia bogorensis</name>
    <dbReference type="NCBI Taxonomy" id="91915"/>
    <lineage>
        <taxon>Bacteria</taxon>
        <taxon>Pseudomonadati</taxon>
        <taxon>Pseudomonadota</taxon>
        <taxon>Alphaproteobacteria</taxon>
        <taxon>Acetobacterales</taxon>
        <taxon>Acetobacteraceae</taxon>
        <taxon>Asaia</taxon>
    </lineage>
</organism>
<reference evidence="23 24" key="1">
    <citation type="journal article" date="2014" name="Genome Biol. Evol.">
        <title>Acetic acid bacteria genomes reveal functional traits for adaptation to life in insect guts.</title>
        <authorList>
            <person name="Chouaia B."/>
            <person name="Gaiarsa S."/>
            <person name="Crotti E."/>
            <person name="Comandatore F."/>
            <person name="Degli Esposti M."/>
            <person name="Ricci I."/>
            <person name="Alma A."/>
            <person name="Favia G."/>
            <person name="Bandi C."/>
            <person name="Daffonchio D."/>
        </authorList>
    </citation>
    <scope>NUCLEOTIDE SEQUENCE [LARGE SCALE GENOMIC DNA]</scope>
    <source>
        <strain evidence="23 24">SF2.1</strain>
    </source>
</reference>
<feature type="site" description="Essential for catalytic activity" evidence="21">
    <location>
        <position position="129"/>
    </location>
</feature>
<comment type="catalytic activity">
    <reaction evidence="1 21">
        <text>D-ribulose 5-phosphate = (2S)-2-hydroxy-3-oxobutyl phosphate + formate + H(+)</text>
        <dbReference type="Rhea" id="RHEA:18457"/>
        <dbReference type="ChEBI" id="CHEBI:15378"/>
        <dbReference type="ChEBI" id="CHEBI:15740"/>
        <dbReference type="ChEBI" id="CHEBI:58121"/>
        <dbReference type="ChEBI" id="CHEBI:58830"/>
        <dbReference type="EC" id="4.1.99.12"/>
    </reaction>
</comment>
<evidence type="ECO:0000256" key="9">
    <source>
        <dbReference type="ARBA" id="ARBA00022723"/>
    </source>
</evidence>
<evidence type="ECO:0000256" key="5">
    <source>
        <dbReference type="ARBA" id="ARBA00004904"/>
    </source>
</evidence>
<evidence type="ECO:0000313" key="24">
    <source>
        <dbReference type="Proteomes" id="UP000027583"/>
    </source>
</evidence>
<dbReference type="eggNOG" id="COG0108">
    <property type="taxonomic scope" value="Bacteria"/>
</dbReference>
<dbReference type="Pfam" id="PF00926">
    <property type="entry name" value="DHBP_synthase"/>
    <property type="match status" value="1"/>
</dbReference>
<feature type="binding site" evidence="20">
    <location>
        <position position="287"/>
    </location>
    <ligand>
        <name>Zn(2+)</name>
        <dbReference type="ChEBI" id="CHEBI:29105"/>
        <note>catalytic</note>
    </ligand>
</feature>
<dbReference type="EC" id="3.5.4.25" evidence="20"/>
<evidence type="ECO:0000256" key="8">
    <source>
        <dbReference type="ARBA" id="ARBA00022619"/>
    </source>
</evidence>
<comment type="pathway">
    <text evidence="4 20">Cofactor biosynthesis; riboflavin biosynthesis; 5-amino-6-(D-ribitylamino)uracil from GTP: step 1/4.</text>
</comment>
<gene>
    <name evidence="21" type="primary">ribB</name>
    <name evidence="20" type="synonym">ribA</name>
    <name evidence="23" type="ORF">ASAP_0556</name>
</gene>
<dbReference type="InterPro" id="IPR017945">
    <property type="entry name" value="DHBP_synth_RibB-like_a/b_dom"/>
</dbReference>
<feature type="site" description="Essential for catalytic activity" evidence="21">
    <location>
        <position position="167"/>
    </location>
</feature>
<reference evidence="23 24" key="2">
    <citation type="journal article" date="2014" name="PLoS ONE">
        <title>Evolution of mitochondria reconstructed from the energy metabolism of living bacteria.</title>
        <authorList>
            <person name="Degli Esposti M."/>
            <person name="Chouaia B."/>
            <person name="Comandatore F."/>
            <person name="Crotti E."/>
            <person name="Sassera D."/>
            <person name="Lievens P.M."/>
            <person name="Daffonchio D."/>
            <person name="Bandi C."/>
        </authorList>
    </citation>
    <scope>NUCLEOTIDE SEQUENCE [LARGE SCALE GENOMIC DNA]</scope>
    <source>
        <strain evidence="23 24">SF2.1</strain>
    </source>
</reference>
<comment type="function">
    <text evidence="3 21">Catalyzes the conversion of D-ribulose 5-phosphate to formate and 3,4-dihydroxy-2-butanone 4-phosphate.</text>
</comment>
<feature type="binding site" evidence="20">
    <location>
        <position position="274"/>
    </location>
    <ligand>
        <name>Zn(2+)</name>
        <dbReference type="ChEBI" id="CHEBI:29105"/>
        <note>catalytic</note>
    </ligand>
</feature>
<evidence type="ECO:0000256" key="1">
    <source>
        <dbReference type="ARBA" id="ARBA00000141"/>
    </source>
</evidence>
<accession>A0A060QH85</accession>
<evidence type="ECO:0000256" key="19">
    <source>
        <dbReference type="ARBA" id="ARBA00049295"/>
    </source>
</evidence>
<comment type="pathway">
    <text evidence="5 21">Cofactor biosynthesis; riboflavin biosynthesis; 2-hydroxy-3-oxobutyl phosphate from D-ribulose 5-phosphate: step 1/1.</text>
</comment>
<feature type="active site" description="Proton acceptor" evidence="20">
    <location>
        <position position="347"/>
    </location>
</feature>